<evidence type="ECO:0000313" key="1">
    <source>
        <dbReference type="EMBL" id="VVC31094.1"/>
    </source>
</evidence>
<protein>
    <submittedName>
        <fullName evidence="1">Uncharacterized protein</fullName>
    </submittedName>
</protein>
<keyword evidence="2" id="KW-1185">Reference proteome</keyword>
<reference evidence="1 2" key="1">
    <citation type="submission" date="2019-08" db="EMBL/GenBank/DDBJ databases">
        <authorList>
            <person name="Alioto T."/>
            <person name="Alioto T."/>
            <person name="Gomez Garrido J."/>
        </authorList>
    </citation>
    <scope>NUCLEOTIDE SEQUENCE [LARGE SCALE GENOMIC DNA]</scope>
</reference>
<proteinExistence type="predicted"/>
<name>A0A5E4MJL1_9HEMI</name>
<organism evidence="1 2">
    <name type="scientific">Cinara cedri</name>
    <dbReference type="NCBI Taxonomy" id="506608"/>
    <lineage>
        <taxon>Eukaryota</taxon>
        <taxon>Metazoa</taxon>
        <taxon>Ecdysozoa</taxon>
        <taxon>Arthropoda</taxon>
        <taxon>Hexapoda</taxon>
        <taxon>Insecta</taxon>
        <taxon>Pterygota</taxon>
        <taxon>Neoptera</taxon>
        <taxon>Paraneoptera</taxon>
        <taxon>Hemiptera</taxon>
        <taxon>Sternorrhyncha</taxon>
        <taxon>Aphidomorpha</taxon>
        <taxon>Aphidoidea</taxon>
        <taxon>Aphididae</taxon>
        <taxon>Lachninae</taxon>
        <taxon>Cinara</taxon>
    </lineage>
</organism>
<dbReference type="AlphaFoldDB" id="A0A5E4MJL1"/>
<sequence>MIKIRGLKILLNRVRLAWTDLIAKVKSLFSLSNKNNVPPDTSANDHTKSKEKETQVINLENKRDNIVSELDEEVFYDAVETLSDNLEDPKQNEDDDEQIVWYDAVENIEENVNAQVIYAGDKFYSANKDLQEVDTITDHEKTFAVALYGLEITPASGVILNSGMLNKLTDLQFIDGKCVVNFGQVSAESSNIRLFMPFFFKNRTQMSTRDLFQYRDKNGVIRMPDVVILINQSDNINLEPTNLGKFGNLIWDKIKASEAEKSTRITPTLLPTFEIGLSEEQGKQILNFVLKQAAIPDIIEDLIDEKPTLRNIFNTIPGIRYLARQFLIPRFMSCLNSMLDAVMIAPKETNGEKVANSHVRDVLMNGTVLNELQKQTNGQEASSSNLNCINIKRVLTNAIHST</sequence>
<dbReference type="Proteomes" id="UP000325440">
    <property type="component" value="Unassembled WGS sequence"/>
</dbReference>
<dbReference type="EMBL" id="CABPRJ010000580">
    <property type="protein sequence ID" value="VVC31094.1"/>
    <property type="molecule type" value="Genomic_DNA"/>
</dbReference>
<accession>A0A5E4MJL1</accession>
<gene>
    <name evidence="1" type="ORF">CINCED_3A024325</name>
</gene>
<evidence type="ECO:0000313" key="2">
    <source>
        <dbReference type="Proteomes" id="UP000325440"/>
    </source>
</evidence>